<feature type="compositionally biased region" description="Polar residues" evidence="7">
    <location>
        <begin position="776"/>
        <end position="790"/>
    </location>
</feature>
<evidence type="ECO:0000256" key="5">
    <source>
        <dbReference type="ARBA" id="ARBA00023136"/>
    </source>
</evidence>
<keyword evidence="5 6" id="KW-0472">Membrane</keyword>
<keyword evidence="10" id="KW-1185">Reference proteome</keyword>
<evidence type="ECO:0000256" key="1">
    <source>
        <dbReference type="ARBA" id="ARBA00004141"/>
    </source>
</evidence>
<feature type="transmembrane region" description="Helical" evidence="6">
    <location>
        <begin position="210"/>
        <end position="232"/>
    </location>
</feature>
<feature type="compositionally biased region" description="Acidic residues" evidence="7">
    <location>
        <begin position="68"/>
        <end position="92"/>
    </location>
</feature>
<dbReference type="Pfam" id="PF07810">
    <property type="entry name" value="TMC"/>
    <property type="match status" value="1"/>
</dbReference>
<feature type="transmembrane region" description="Helical" evidence="6">
    <location>
        <begin position="291"/>
        <end position="309"/>
    </location>
</feature>
<accession>A0A8C4ZVT4</accession>
<name>A0A8C4ZVT4_GADMO</name>
<dbReference type="AlphaFoldDB" id="A0A8C4ZVT4"/>
<evidence type="ECO:0000256" key="6">
    <source>
        <dbReference type="RuleBase" id="RU310713"/>
    </source>
</evidence>
<feature type="region of interest" description="Disordered" evidence="7">
    <location>
        <begin position="64"/>
        <end position="105"/>
    </location>
</feature>
<dbReference type="GO" id="GO:0008381">
    <property type="term" value="F:mechanosensitive monoatomic ion channel activity"/>
    <property type="evidence" value="ECO:0007669"/>
    <property type="project" value="TreeGrafter"/>
</dbReference>
<evidence type="ECO:0000256" key="7">
    <source>
        <dbReference type="SAM" id="MobiDB-lite"/>
    </source>
</evidence>
<feature type="domain" description="TMC" evidence="8">
    <location>
        <begin position="496"/>
        <end position="611"/>
    </location>
</feature>
<dbReference type="GO" id="GO:0005886">
    <property type="term" value="C:plasma membrane"/>
    <property type="evidence" value="ECO:0007669"/>
    <property type="project" value="InterPro"/>
</dbReference>
<evidence type="ECO:0000256" key="3">
    <source>
        <dbReference type="ARBA" id="ARBA00022692"/>
    </source>
</evidence>
<gene>
    <name evidence="9" type="primary">TMC1</name>
</gene>
<feature type="compositionally biased region" description="Polar residues" evidence="7">
    <location>
        <begin position="745"/>
        <end position="756"/>
    </location>
</feature>
<comment type="similarity">
    <text evidence="2 6">Belongs to the TMC family.</text>
</comment>
<dbReference type="GeneTree" id="ENSGT01050000244942"/>
<keyword evidence="3 6" id="KW-0812">Transmembrane</keyword>
<dbReference type="PANTHER" id="PTHR23302">
    <property type="entry name" value="TRANSMEMBRANE CHANNEL-RELATED"/>
    <property type="match status" value="1"/>
</dbReference>
<dbReference type="Ensembl" id="ENSGMOT00000066965.1">
    <property type="protein sequence ID" value="ENSGMOP00000022912.1"/>
    <property type="gene ID" value="ENSGMOG00000006352.2"/>
</dbReference>
<evidence type="ECO:0000313" key="9">
    <source>
        <dbReference type="Ensembl" id="ENSGMOP00000022912.1"/>
    </source>
</evidence>
<reference evidence="9" key="1">
    <citation type="submission" date="2025-08" db="UniProtKB">
        <authorList>
            <consortium name="Ensembl"/>
        </authorList>
    </citation>
    <scope>IDENTIFICATION</scope>
</reference>
<sequence>MNRTPVKEQGRGKERRRSTAKKLKPGTATGNVFGSTNSSQPQFHPCLLLDMCHYFKQPLCPCLSSEQESSEDGDKEGEGEDEEVEEEEEEVEKEVRPETLTPEELEKLKEAVDDKKKLIQALRGKPWPMKKKHSTLRSSQEFLEKYEGALGKGKGRKLYAYKVMMNKKWMKFKRDFENFTTACIPWEMKIKEIESHFGSSVASYFIFLRWMYGINMILFGLTFGLVMVPEALMGRPYGSMPRKTVPRAEETNAMDFAVLWDFGGYAQYSVLFYGYYNSQRAIGWLKFRMPLSYFLVGVGTVAYSYMVVIRKMARNANETGGGDENSFNFSWKTFTSWDYLIGNPETADNKFASITTSFKEAILEEQESRKDDNIHLTRFLRVLANFLVLCCLAGSGYLIYFVVRRSQKFALEGFENHTWWERNEVLDTPLSLRCFGSWAVSLLYSWAICTPLSSKEEDVVQFNMTMWEASLHNNTADNSTAPPLFTHPADVPRGPCWETMVGQEFVRLIISDTMTTYITLLIGDFLRAVLVRFLNYCWCWDLEAGFPSYSEFDVSGNVLGLIFNQGMIWMGAFYAPCLPALNVLRLHVSMYLQCWAVMCCNVPQERVFKASGSNNFYMAMLLVILFLSTLPAIYTIVTIPPSFDCGPFSGKARMFDVIQETLESDFPAWISKVFSYAANPGLVLPFMLLMVLAIYYLQSTSKSYKEANVELKKKLQMQNEENKKKNKRAALKAAMELEEARKAPSSRTAEQHYNPSHQHRRHGATAGYPAGHPRQSEPSRLQRVASTQRR</sequence>
<keyword evidence="4 6" id="KW-1133">Transmembrane helix</keyword>
<organism evidence="9 10">
    <name type="scientific">Gadus morhua</name>
    <name type="common">Atlantic cod</name>
    <dbReference type="NCBI Taxonomy" id="8049"/>
    <lineage>
        <taxon>Eukaryota</taxon>
        <taxon>Metazoa</taxon>
        <taxon>Chordata</taxon>
        <taxon>Craniata</taxon>
        <taxon>Vertebrata</taxon>
        <taxon>Euteleostomi</taxon>
        <taxon>Actinopterygii</taxon>
        <taxon>Neopterygii</taxon>
        <taxon>Teleostei</taxon>
        <taxon>Neoteleostei</taxon>
        <taxon>Acanthomorphata</taxon>
        <taxon>Zeiogadaria</taxon>
        <taxon>Gadariae</taxon>
        <taxon>Gadiformes</taxon>
        <taxon>Gadoidei</taxon>
        <taxon>Gadidae</taxon>
        <taxon>Gadus</taxon>
    </lineage>
</organism>
<feature type="transmembrane region" description="Helical" evidence="6">
    <location>
        <begin position="673"/>
        <end position="697"/>
    </location>
</feature>
<evidence type="ECO:0000313" key="10">
    <source>
        <dbReference type="Proteomes" id="UP000694546"/>
    </source>
</evidence>
<feature type="transmembrane region" description="Helical" evidence="6">
    <location>
        <begin position="379"/>
        <end position="403"/>
    </location>
</feature>
<dbReference type="InterPro" id="IPR038900">
    <property type="entry name" value="TMC"/>
</dbReference>
<dbReference type="Proteomes" id="UP000694546">
    <property type="component" value="Chromosome 6"/>
</dbReference>
<feature type="region of interest" description="Disordered" evidence="7">
    <location>
        <begin position="1"/>
        <end position="40"/>
    </location>
</feature>
<feature type="transmembrane region" description="Helical" evidence="6">
    <location>
        <begin position="616"/>
        <end position="637"/>
    </location>
</feature>
<feature type="region of interest" description="Disordered" evidence="7">
    <location>
        <begin position="718"/>
        <end position="790"/>
    </location>
</feature>
<dbReference type="PANTHER" id="PTHR23302:SF18">
    <property type="entry name" value="TRANSMEMBRANE CHANNEL-LIKE PROTEIN 1"/>
    <property type="match status" value="1"/>
</dbReference>
<comment type="subcellular location">
    <subcellularLocation>
        <location evidence="1 6">Membrane</location>
        <topology evidence="1 6">Multi-pass membrane protein</topology>
    </subcellularLocation>
</comment>
<dbReference type="GO" id="GO:0060005">
    <property type="term" value="P:vestibular reflex"/>
    <property type="evidence" value="ECO:0007669"/>
    <property type="project" value="TreeGrafter"/>
</dbReference>
<feature type="compositionally biased region" description="Basic and acidic residues" evidence="7">
    <location>
        <begin position="1"/>
        <end position="12"/>
    </location>
</feature>
<proteinExistence type="inferred from homology"/>
<reference evidence="9" key="2">
    <citation type="submission" date="2025-09" db="UniProtKB">
        <authorList>
            <consortium name="Ensembl"/>
        </authorList>
    </citation>
    <scope>IDENTIFICATION</scope>
</reference>
<protein>
    <recommendedName>
        <fullName evidence="6">Transmembrane channel-like protein</fullName>
    </recommendedName>
</protein>
<evidence type="ECO:0000256" key="4">
    <source>
        <dbReference type="ARBA" id="ARBA00022989"/>
    </source>
</evidence>
<dbReference type="InterPro" id="IPR012496">
    <property type="entry name" value="TMC_dom"/>
</dbReference>
<comment type="caution">
    <text evidence="6">Lacks conserved residue(s) required for the propagation of feature annotation.</text>
</comment>
<dbReference type="GO" id="GO:0050910">
    <property type="term" value="P:detection of mechanical stimulus involved in sensory perception of sound"/>
    <property type="evidence" value="ECO:0007669"/>
    <property type="project" value="TreeGrafter"/>
</dbReference>
<evidence type="ECO:0000259" key="8">
    <source>
        <dbReference type="Pfam" id="PF07810"/>
    </source>
</evidence>
<feature type="compositionally biased region" description="Polar residues" evidence="7">
    <location>
        <begin position="28"/>
        <end position="40"/>
    </location>
</feature>
<evidence type="ECO:0000256" key="2">
    <source>
        <dbReference type="ARBA" id="ARBA00006510"/>
    </source>
</evidence>
<feature type="compositionally biased region" description="Basic residues" evidence="7">
    <location>
        <begin position="13"/>
        <end position="24"/>
    </location>
</feature>